<dbReference type="Pfam" id="PF12833">
    <property type="entry name" value="HTH_18"/>
    <property type="match status" value="1"/>
</dbReference>
<dbReference type="InterPro" id="IPR020449">
    <property type="entry name" value="Tscrpt_reg_AraC-type_HTH"/>
</dbReference>
<keyword evidence="6" id="KW-0805">Transcription regulation</keyword>
<sequence length="488" mass="55382">MAYKVIIVDDNHNTVKSLLYGVDWGALNLEVAGTAYDGEQGKRLMEEKKPDIVITDINMPYMDGLSMVETSLDQDLGSKVIVITGYDKFQYASRAIKLSVFDYILKPIDDDELLTALERAVKSIQKDRNVNRQVTGVLKGRLILALMSGRDLPVWSLVSDIQICKGSCAMLVAYANDGFSQPLLQRVEYSEQRITGRTISTLLEEKLVILCTSEEEDISWEIQLKEISAVLCESDRTVRIGTSRVYGLKDSVKDLYLEAYENMLEGYGVTRPGEMAKTDIRYGKAADLQAEAAMLAQDIRGTEDYEKTYAAFERCTGGSIISLQVMSVIYCTKVIQKHKQWAVYLDSAIYSAIQNTSIEMFGKWLKSFLKAVDQARDQGKGKSELVLNVLRYMEIHTLENIKLEQVASEFYVSPNYLSSLISKETGITFQQHMMKNKMAVSKQMLDDTRMRVEEIAYAVGYENYVSFYNAFKRLEGITPSEYRMRKRE</sequence>
<evidence type="ECO:0000259" key="12">
    <source>
        <dbReference type="PROSITE" id="PS50110"/>
    </source>
</evidence>
<dbReference type="PROSITE" id="PS50110">
    <property type="entry name" value="RESPONSE_REGULATORY"/>
    <property type="match status" value="1"/>
</dbReference>
<dbReference type="PATRIC" id="fig|742734.4.peg.438"/>
<keyword evidence="4 10" id="KW-0597">Phosphoprotein</keyword>
<dbReference type="PROSITE" id="PS01124">
    <property type="entry name" value="HTH_ARAC_FAMILY_2"/>
    <property type="match status" value="1"/>
</dbReference>
<dbReference type="GO" id="GO:0005737">
    <property type="term" value="C:cytoplasm"/>
    <property type="evidence" value="ECO:0007669"/>
    <property type="project" value="UniProtKB-SubCell"/>
</dbReference>
<feature type="domain" description="Response regulatory" evidence="12">
    <location>
        <begin position="4"/>
        <end position="121"/>
    </location>
</feature>
<evidence type="ECO:0000259" key="11">
    <source>
        <dbReference type="PROSITE" id="PS01124"/>
    </source>
</evidence>
<dbReference type="Proteomes" id="UP000037392">
    <property type="component" value="Unassembled WGS sequence"/>
</dbReference>
<evidence type="ECO:0000256" key="6">
    <source>
        <dbReference type="ARBA" id="ARBA00023015"/>
    </source>
</evidence>
<evidence type="ECO:0000313" key="13">
    <source>
        <dbReference type="EMBL" id="KMW11124.1"/>
    </source>
</evidence>
<evidence type="ECO:0000256" key="4">
    <source>
        <dbReference type="ARBA" id="ARBA00022553"/>
    </source>
</evidence>
<dbReference type="SMART" id="SM00342">
    <property type="entry name" value="HTH_ARAC"/>
    <property type="match status" value="1"/>
</dbReference>
<keyword evidence="5" id="KW-0902">Two-component regulatory system</keyword>
<evidence type="ECO:0000256" key="10">
    <source>
        <dbReference type="PROSITE-ProRule" id="PRU00169"/>
    </source>
</evidence>
<dbReference type="InterPro" id="IPR018062">
    <property type="entry name" value="HTH_AraC-typ_CS"/>
</dbReference>
<evidence type="ECO:0000256" key="1">
    <source>
        <dbReference type="ARBA" id="ARBA00004496"/>
    </source>
</evidence>
<evidence type="ECO:0000256" key="7">
    <source>
        <dbReference type="ARBA" id="ARBA00023125"/>
    </source>
</evidence>
<dbReference type="GO" id="GO:0043565">
    <property type="term" value="F:sequence-specific DNA binding"/>
    <property type="evidence" value="ECO:0007669"/>
    <property type="project" value="InterPro"/>
</dbReference>
<dbReference type="InterPro" id="IPR001789">
    <property type="entry name" value="Sig_transdc_resp-reg_receiver"/>
</dbReference>
<dbReference type="GO" id="GO:0000160">
    <property type="term" value="P:phosphorelay signal transduction system"/>
    <property type="evidence" value="ECO:0007669"/>
    <property type="project" value="UniProtKB-KW"/>
</dbReference>
<evidence type="ECO:0000313" key="14">
    <source>
        <dbReference type="Proteomes" id="UP000037392"/>
    </source>
</evidence>
<evidence type="ECO:0000256" key="5">
    <source>
        <dbReference type="ARBA" id="ARBA00023012"/>
    </source>
</evidence>
<dbReference type="Pfam" id="PF00072">
    <property type="entry name" value="Response_reg"/>
    <property type="match status" value="1"/>
</dbReference>
<dbReference type="PROSITE" id="PS00041">
    <property type="entry name" value="HTH_ARAC_FAMILY_1"/>
    <property type="match status" value="1"/>
</dbReference>
<accession>A0A0J9BFN0</accession>
<dbReference type="RefSeq" id="WP_007861887.1">
    <property type="nucleotide sequence ID" value="NZ_KQ235875.1"/>
</dbReference>
<dbReference type="PANTHER" id="PTHR42713:SF3">
    <property type="entry name" value="TRANSCRIPTIONAL REGULATORY PROTEIN HPTR"/>
    <property type="match status" value="1"/>
</dbReference>
<dbReference type="GeneID" id="93162964"/>
<dbReference type="InterPro" id="IPR011006">
    <property type="entry name" value="CheY-like_superfamily"/>
</dbReference>
<comment type="function">
    <text evidence="9">May play the central regulatory role in sporulation. It may be an element of the effector pathway responsible for the activation of sporulation genes in response to nutritional stress. Spo0A may act in concert with spo0H (a sigma factor) to control the expression of some genes that are critical to the sporulation process.</text>
</comment>
<evidence type="ECO:0000256" key="9">
    <source>
        <dbReference type="ARBA" id="ARBA00024867"/>
    </source>
</evidence>
<evidence type="ECO:0000256" key="3">
    <source>
        <dbReference type="ARBA" id="ARBA00022490"/>
    </source>
</evidence>
<dbReference type="OrthoDB" id="9794370at2"/>
<feature type="modified residue" description="4-aspartylphosphate" evidence="10">
    <location>
        <position position="56"/>
    </location>
</feature>
<evidence type="ECO:0000256" key="8">
    <source>
        <dbReference type="ARBA" id="ARBA00023163"/>
    </source>
</evidence>
<feature type="domain" description="HTH araC/xylS-type" evidence="11">
    <location>
        <begin position="387"/>
        <end position="485"/>
    </location>
</feature>
<evidence type="ECO:0000256" key="2">
    <source>
        <dbReference type="ARBA" id="ARBA00018672"/>
    </source>
</evidence>
<comment type="subcellular location">
    <subcellularLocation>
        <location evidence="1">Cytoplasm</location>
    </subcellularLocation>
</comment>
<dbReference type="SMART" id="SM00448">
    <property type="entry name" value="REC"/>
    <property type="match status" value="1"/>
</dbReference>
<dbReference type="SUPFAM" id="SSF52172">
    <property type="entry name" value="CheY-like"/>
    <property type="match status" value="1"/>
</dbReference>
<proteinExistence type="predicted"/>
<dbReference type="InterPro" id="IPR018060">
    <property type="entry name" value="HTH_AraC"/>
</dbReference>
<dbReference type="SUPFAM" id="SSF46689">
    <property type="entry name" value="Homeodomain-like"/>
    <property type="match status" value="1"/>
</dbReference>
<dbReference type="AlphaFoldDB" id="A0A0J9BFN0"/>
<gene>
    <name evidence="13" type="ORF">HMPREF9470_00411</name>
</gene>
<dbReference type="GO" id="GO:0003700">
    <property type="term" value="F:DNA-binding transcription factor activity"/>
    <property type="evidence" value="ECO:0007669"/>
    <property type="project" value="InterPro"/>
</dbReference>
<dbReference type="Gene3D" id="3.40.50.2300">
    <property type="match status" value="1"/>
</dbReference>
<dbReference type="PANTHER" id="PTHR42713">
    <property type="entry name" value="HISTIDINE KINASE-RELATED"/>
    <property type="match status" value="1"/>
</dbReference>
<dbReference type="EMBL" id="ADLK01000056">
    <property type="protein sequence ID" value="KMW11124.1"/>
    <property type="molecule type" value="Genomic_DNA"/>
</dbReference>
<comment type="caution">
    <text evidence="13">The sequence shown here is derived from an EMBL/GenBank/DDBJ whole genome shotgun (WGS) entry which is preliminary data.</text>
</comment>
<keyword evidence="7" id="KW-0238">DNA-binding</keyword>
<keyword evidence="3" id="KW-0963">Cytoplasm</keyword>
<dbReference type="CDD" id="cd17536">
    <property type="entry name" value="REC_YesN-like"/>
    <property type="match status" value="1"/>
</dbReference>
<reference evidence="13 14" key="1">
    <citation type="submission" date="2011-04" db="EMBL/GenBank/DDBJ databases">
        <title>The Genome Sequence of Clostridium citroniae WAL-19142.</title>
        <authorList>
            <consortium name="The Broad Institute Genome Sequencing Platform"/>
            <person name="Earl A."/>
            <person name="Ward D."/>
            <person name="Feldgarden M."/>
            <person name="Gevers D."/>
            <person name="Warren Y.A."/>
            <person name="Tyrrell K.L."/>
            <person name="Citron D.M."/>
            <person name="Goldstein E.J."/>
            <person name="Daigneault M."/>
            <person name="Allen-Vercoe E."/>
            <person name="Young S.K."/>
            <person name="Zeng Q."/>
            <person name="Gargeya S."/>
            <person name="Fitzgerald M."/>
            <person name="Haas B."/>
            <person name="Abouelleil A."/>
            <person name="Alvarado L."/>
            <person name="Arachchi H.M."/>
            <person name="Berlin A."/>
            <person name="Brown A."/>
            <person name="Chapman S.B."/>
            <person name="Chen Z."/>
            <person name="Dunbar C."/>
            <person name="Freedman E."/>
            <person name="Gearin G."/>
            <person name="Gellesch M."/>
            <person name="Goldberg J."/>
            <person name="Griggs A."/>
            <person name="Gujja S."/>
            <person name="Heilman E.R."/>
            <person name="Heiman D."/>
            <person name="Howarth C."/>
            <person name="Larson L."/>
            <person name="Lui A."/>
            <person name="MacDonald P.J."/>
            <person name="Mehta T."/>
            <person name="Montmayeur A."/>
            <person name="Murphy C."/>
            <person name="Neiman D."/>
            <person name="Pearson M."/>
            <person name="Priest M."/>
            <person name="Roberts A."/>
            <person name="Saif S."/>
            <person name="Shea T."/>
            <person name="Shenoy N."/>
            <person name="Sisk P."/>
            <person name="Stolte C."/>
            <person name="Sykes S."/>
            <person name="White J."/>
            <person name="Yandava C."/>
            <person name="Wortman J."/>
            <person name="Nusbaum C."/>
            <person name="Birren B."/>
        </authorList>
    </citation>
    <scope>NUCLEOTIDE SEQUENCE [LARGE SCALE GENOMIC DNA]</scope>
    <source>
        <strain evidence="13 14">WAL-19142</strain>
    </source>
</reference>
<name>A0A0J9BFN0_9FIRM</name>
<dbReference type="InterPro" id="IPR051552">
    <property type="entry name" value="HptR"/>
</dbReference>
<keyword evidence="8" id="KW-0804">Transcription</keyword>
<dbReference type="Gene3D" id="1.10.10.60">
    <property type="entry name" value="Homeodomain-like"/>
    <property type="match status" value="2"/>
</dbReference>
<dbReference type="PRINTS" id="PR00032">
    <property type="entry name" value="HTHARAC"/>
</dbReference>
<protein>
    <recommendedName>
        <fullName evidence="2">Stage 0 sporulation protein A homolog</fullName>
    </recommendedName>
</protein>
<dbReference type="InterPro" id="IPR009057">
    <property type="entry name" value="Homeodomain-like_sf"/>
</dbReference>
<organism evidence="13 14">
    <name type="scientific">[Clostridium] citroniae WAL-19142</name>
    <dbReference type="NCBI Taxonomy" id="742734"/>
    <lineage>
        <taxon>Bacteria</taxon>
        <taxon>Bacillati</taxon>
        <taxon>Bacillota</taxon>
        <taxon>Clostridia</taxon>
        <taxon>Lachnospirales</taxon>
        <taxon>Lachnospiraceae</taxon>
        <taxon>Enterocloster</taxon>
    </lineage>
</organism>